<keyword evidence="3" id="KW-0012">Acyltransferase</keyword>
<dbReference type="PANTHER" id="PTHR36927:SF4">
    <property type="entry name" value="BLR5718 PROTEIN"/>
    <property type="match status" value="1"/>
</dbReference>
<proteinExistence type="predicted"/>
<evidence type="ECO:0000256" key="1">
    <source>
        <dbReference type="SAM" id="Phobius"/>
    </source>
</evidence>
<feature type="transmembrane region" description="Helical" evidence="1">
    <location>
        <begin position="185"/>
        <end position="203"/>
    </location>
</feature>
<accession>A0A1H1WNU7</accession>
<organism evidence="3 4">
    <name type="scientific">Microlunatus soli</name>
    <dbReference type="NCBI Taxonomy" id="630515"/>
    <lineage>
        <taxon>Bacteria</taxon>
        <taxon>Bacillati</taxon>
        <taxon>Actinomycetota</taxon>
        <taxon>Actinomycetes</taxon>
        <taxon>Propionibacteriales</taxon>
        <taxon>Propionibacteriaceae</taxon>
        <taxon>Microlunatus</taxon>
    </lineage>
</organism>
<dbReference type="EMBL" id="LT629772">
    <property type="protein sequence ID" value="SDS98734.1"/>
    <property type="molecule type" value="Genomic_DNA"/>
</dbReference>
<feature type="transmembrane region" description="Helical" evidence="1">
    <location>
        <begin position="345"/>
        <end position="367"/>
    </location>
</feature>
<feature type="transmembrane region" description="Helical" evidence="1">
    <location>
        <begin position="281"/>
        <end position="301"/>
    </location>
</feature>
<dbReference type="GO" id="GO:0016747">
    <property type="term" value="F:acyltransferase activity, transferring groups other than amino-acyl groups"/>
    <property type="evidence" value="ECO:0007669"/>
    <property type="project" value="InterPro"/>
</dbReference>
<dbReference type="InterPro" id="IPR002656">
    <property type="entry name" value="Acyl_transf_3_dom"/>
</dbReference>
<feature type="transmembrane region" description="Helical" evidence="1">
    <location>
        <begin position="28"/>
        <end position="46"/>
    </location>
</feature>
<keyword evidence="3" id="KW-0808">Transferase</keyword>
<evidence type="ECO:0000259" key="2">
    <source>
        <dbReference type="Pfam" id="PF01757"/>
    </source>
</evidence>
<feature type="transmembrane region" description="Helical" evidence="1">
    <location>
        <begin position="66"/>
        <end position="88"/>
    </location>
</feature>
<keyword evidence="1" id="KW-1133">Transmembrane helix</keyword>
<reference evidence="3 4" key="1">
    <citation type="submission" date="2016-10" db="EMBL/GenBank/DDBJ databases">
        <authorList>
            <person name="de Groot N.N."/>
        </authorList>
    </citation>
    <scope>NUCLEOTIDE SEQUENCE [LARGE SCALE GENOMIC DNA]</scope>
    <source>
        <strain evidence="3 4">DSM 21800</strain>
    </source>
</reference>
<dbReference type="STRING" id="630515.SAMN04489812_3739"/>
<evidence type="ECO:0000313" key="3">
    <source>
        <dbReference type="EMBL" id="SDS98734.1"/>
    </source>
</evidence>
<feature type="transmembrane region" description="Helical" evidence="1">
    <location>
        <begin position="215"/>
        <end position="234"/>
    </location>
</feature>
<sequence>MSMPVASSIPAAEREQNGRQRMFFIDNLRVWLTALVILHHLAITFGRSGPWYYLVPNSPEAATLGSLVFLLINQAYFMGLFFGVSAYFTPGSVDRKGVGQFIRDRALRLGVPLVLFVFVLGPVAALHGQLVTTGHYTFADYLSSIGFGPLWFVEVLIIFTAIYLAVRRGRPAPSPWDQTLRGRSVIIFGVGLVLTTYLFRFILPLSSPVPYLEIASGYEIPQYAAFFVVGILAYRRGWLRNLPSRFGIVGGIVAVGATIVLSPVLITGVEQATQRGTWQSAVYALWEQTFAIGCCLALLVFFRRFVNRQGPIAAELARSAFPAYVVHAPVITWLAVAMAPLGLNAVLGFVVAAVLGIPLTFAVAAGVRRLPGLRHVF</sequence>
<feature type="transmembrane region" description="Helical" evidence="1">
    <location>
        <begin position="246"/>
        <end position="269"/>
    </location>
</feature>
<gene>
    <name evidence="3" type="ORF">SAMN04489812_3739</name>
</gene>
<dbReference type="Proteomes" id="UP000199103">
    <property type="component" value="Chromosome I"/>
</dbReference>
<dbReference type="Pfam" id="PF01757">
    <property type="entry name" value="Acyl_transf_3"/>
    <property type="match status" value="1"/>
</dbReference>
<dbReference type="AlphaFoldDB" id="A0A1H1WNU7"/>
<feature type="transmembrane region" description="Helical" evidence="1">
    <location>
        <begin position="321"/>
        <end position="339"/>
    </location>
</feature>
<feature type="domain" description="Acyltransferase 3" evidence="2">
    <location>
        <begin position="24"/>
        <end position="364"/>
    </location>
</feature>
<keyword evidence="1" id="KW-0472">Membrane</keyword>
<dbReference type="InterPro" id="IPR050623">
    <property type="entry name" value="Glucan_succinyl_AcylTrfase"/>
</dbReference>
<feature type="transmembrane region" description="Helical" evidence="1">
    <location>
        <begin position="141"/>
        <end position="164"/>
    </location>
</feature>
<dbReference type="PANTHER" id="PTHR36927">
    <property type="entry name" value="BLR4337 PROTEIN"/>
    <property type="match status" value="1"/>
</dbReference>
<keyword evidence="1" id="KW-0812">Transmembrane</keyword>
<feature type="transmembrane region" description="Helical" evidence="1">
    <location>
        <begin position="109"/>
        <end position="129"/>
    </location>
</feature>
<name>A0A1H1WNU7_9ACTN</name>
<evidence type="ECO:0000313" key="4">
    <source>
        <dbReference type="Proteomes" id="UP000199103"/>
    </source>
</evidence>
<keyword evidence="4" id="KW-1185">Reference proteome</keyword>
<protein>
    <submittedName>
        <fullName evidence="3">Acyltransferase family protein</fullName>
    </submittedName>
</protein>